<feature type="coiled-coil region" evidence="5">
    <location>
        <begin position="921"/>
        <end position="1042"/>
    </location>
</feature>
<evidence type="ECO:0000256" key="1">
    <source>
        <dbReference type="ARBA" id="ARBA00004300"/>
    </source>
</evidence>
<feature type="coiled-coil region" evidence="5">
    <location>
        <begin position="2761"/>
        <end position="2823"/>
    </location>
</feature>
<keyword evidence="3 5" id="KW-0175">Coiled coil</keyword>
<feature type="non-terminal residue" evidence="7">
    <location>
        <position position="3851"/>
    </location>
</feature>
<feature type="coiled-coil region" evidence="5">
    <location>
        <begin position="2607"/>
        <end position="2708"/>
    </location>
</feature>
<evidence type="ECO:0000313" key="8">
    <source>
        <dbReference type="Proteomes" id="UP000886611"/>
    </source>
</evidence>
<evidence type="ECO:0000256" key="5">
    <source>
        <dbReference type="SAM" id="Coils"/>
    </source>
</evidence>
<feature type="coiled-coil region" evidence="5">
    <location>
        <begin position="1529"/>
        <end position="1574"/>
    </location>
</feature>
<evidence type="ECO:0000256" key="6">
    <source>
        <dbReference type="SAM" id="MobiDB-lite"/>
    </source>
</evidence>
<dbReference type="InterPro" id="IPR028745">
    <property type="entry name" value="AKAP9/Pericentrin"/>
</dbReference>
<keyword evidence="4" id="KW-0206">Cytoskeleton</keyword>
<evidence type="ECO:0000313" key="7">
    <source>
        <dbReference type="EMBL" id="KAG2459603.1"/>
    </source>
</evidence>
<feature type="coiled-coil region" evidence="5">
    <location>
        <begin position="3360"/>
        <end position="3464"/>
    </location>
</feature>
<feature type="coiled-coil region" evidence="5">
    <location>
        <begin position="1384"/>
        <end position="1502"/>
    </location>
</feature>
<evidence type="ECO:0000256" key="3">
    <source>
        <dbReference type="ARBA" id="ARBA00023054"/>
    </source>
</evidence>
<protein>
    <submittedName>
        <fullName evidence="7">PCNT protein</fullName>
    </submittedName>
</protein>
<feature type="coiled-coil region" evidence="5">
    <location>
        <begin position="1118"/>
        <end position="1156"/>
    </location>
</feature>
<proteinExistence type="predicted"/>
<feature type="coiled-coil region" evidence="5">
    <location>
        <begin position="86"/>
        <end position="141"/>
    </location>
</feature>
<feature type="coiled-coil region" evidence="5">
    <location>
        <begin position="2236"/>
        <end position="2313"/>
    </location>
</feature>
<evidence type="ECO:0000256" key="2">
    <source>
        <dbReference type="ARBA" id="ARBA00022490"/>
    </source>
</evidence>
<keyword evidence="2" id="KW-0963">Cytoplasm</keyword>
<feature type="coiled-coil region" evidence="5">
    <location>
        <begin position="1325"/>
        <end position="1359"/>
    </location>
</feature>
<dbReference type="GO" id="GO:0060090">
    <property type="term" value="F:molecular adaptor activity"/>
    <property type="evidence" value="ECO:0007669"/>
    <property type="project" value="InterPro"/>
</dbReference>
<feature type="coiled-coil region" evidence="5">
    <location>
        <begin position="679"/>
        <end position="813"/>
    </location>
</feature>
<feature type="region of interest" description="Disordered" evidence="6">
    <location>
        <begin position="2030"/>
        <end position="2057"/>
    </location>
</feature>
<feature type="coiled-coil region" evidence="5">
    <location>
        <begin position="2158"/>
        <end position="2192"/>
    </location>
</feature>
<comment type="subcellular location">
    <subcellularLocation>
        <location evidence="1">Cytoplasm</location>
        <location evidence="1">Cytoskeleton</location>
        <location evidence="1">Microtubule organizing center</location>
        <location evidence="1">Centrosome</location>
    </subcellularLocation>
</comment>
<feature type="coiled-coil region" evidence="5">
    <location>
        <begin position="2852"/>
        <end position="2949"/>
    </location>
</feature>
<name>A0A8X7WZH0_POLSE</name>
<feature type="coiled-coil region" evidence="5">
    <location>
        <begin position="577"/>
        <end position="650"/>
    </location>
</feature>
<dbReference type="EMBL" id="JAATIS010005477">
    <property type="protein sequence ID" value="KAG2459603.1"/>
    <property type="molecule type" value="Genomic_DNA"/>
</dbReference>
<reference evidence="7 8" key="1">
    <citation type="journal article" date="2021" name="Cell">
        <title>Tracing the genetic footprints of vertebrate landing in non-teleost ray-finned fishes.</title>
        <authorList>
            <person name="Bi X."/>
            <person name="Wang K."/>
            <person name="Yang L."/>
            <person name="Pan H."/>
            <person name="Jiang H."/>
            <person name="Wei Q."/>
            <person name="Fang M."/>
            <person name="Yu H."/>
            <person name="Zhu C."/>
            <person name="Cai Y."/>
            <person name="He Y."/>
            <person name="Gan X."/>
            <person name="Zeng H."/>
            <person name="Yu D."/>
            <person name="Zhu Y."/>
            <person name="Jiang H."/>
            <person name="Qiu Q."/>
            <person name="Yang H."/>
            <person name="Zhang Y.E."/>
            <person name="Wang W."/>
            <person name="Zhu M."/>
            <person name="He S."/>
            <person name="Zhang G."/>
        </authorList>
    </citation>
    <scope>NUCLEOTIDE SEQUENCE [LARGE SCALE GENOMIC DNA]</scope>
    <source>
        <strain evidence="7">Bchr_013</strain>
    </source>
</reference>
<feature type="coiled-coil region" evidence="5">
    <location>
        <begin position="3752"/>
        <end position="3779"/>
    </location>
</feature>
<feature type="coiled-coil region" evidence="5">
    <location>
        <begin position="202"/>
        <end position="313"/>
    </location>
</feature>
<dbReference type="PANTHER" id="PTHR44981">
    <property type="entry name" value="PERICENTRIN-LIKE PROTEIN, ISOFORM F"/>
    <property type="match status" value="1"/>
</dbReference>
<dbReference type="PANTHER" id="PTHR44981:SF3">
    <property type="entry name" value="PERICENTRIN"/>
    <property type="match status" value="1"/>
</dbReference>
<feature type="coiled-coil region" evidence="5">
    <location>
        <begin position="1214"/>
        <end position="1290"/>
    </location>
</feature>
<feature type="coiled-coil region" evidence="5">
    <location>
        <begin position="2486"/>
        <end position="2541"/>
    </location>
</feature>
<sequence length="3851" mass="447285">MQQASRLSKRISLACIQPSNPHYNNFSCSHNEMISQLTLDLQEVLQSTEVQHEAFKLTNLIQSLQAELQRNTSDKEIALTQVTEKLKSTEEKIATQTLLLEEKEEIIQDLQQNLSHSTNSVSQLQCTLLEKEKEVSALKNEMLKFISSRDRHSLDQLAEGHEIDLWLQQKCNDIEVAQNLISSKEFISCQPDKKFNTNQRESSQVDERLKQLQEDLQVAEEQARESLMYNTEKDNLNIEVIRLNGIIEDMNLKLSDAEESYRQLKKKHEADVSSCESQLHLLEKEKQQAFRRLEESQETTQRLQEEISILRQELVSKHDNQENCPLQDIENFKEKLNEIKAKKAVNDSHLSAVEFPCTDDEEHFMSKYLTSTQQAECSWLKDGASMQSGNESSGHQQFELNSEILLEQNMSDSFGDINESCNLIQLSLPDNAELGSRPGIESFGSINCQKNACAVIKSYDGIDVTDAENTSELQSSTMFSELNNENVKQFQMELKSLTEKVLDLQDSKQQMSEEMCALQLKLKIEEEERARCEEIITLKSQECEDLKTTLNNKMLRPDQNENLETAFVKKTLDIQELNDLKKERDFLLMQLRDQEELVKEVQQRKLAGDSVASEVQALFGRQLAVLQTQRDQLQSELDIQKSKNQTASELLGERTLLVDSLRNELCLLKRENSDRDHILKILEDEKRDLEAKLHSVEQNHIGASDALNHCNREKLDLEKNLSDLDVKVKNLENILESERLQLKSQLNDKCVDLQNLEEQMKHSQLEYIQKESGLMEEVAQLKSHIEDLQKAHNKELESLLHDETKKLEEAVTNIENKLHGQFELEKKKIEENHQIQVHEREHVREISELVAKHKDELKSQRLHFLSEQQELKDRLNEAHLRELDQMKLQFQNESALEREALRLSLTNLYTAQLELSQSNLLQEKESALTELRENLNDKRAQEVAMLQTRHHFEMEKVKEDHNQRFDLEIAELKTQIKEYADKLKLQEHDLETARTSLEEIKKILSEKDVQIQDLKNHESTLLSRMNAEKEQAESVHEDLVKKHTMAITDLEDSLRQKYVEQLQILETKHWDAEAEQKKQNEALQRMYDDLKTHSDQEIKHLWSQLENTRTSRQELGELKEQLLARASHVEDIERLKQELTQQRLDLKSQHERELENLRTYFEQKLYETENSYKEEIAHLHHRLLEKVATSTASDSVDISSVDEDIFNTERSDLLREMTEKLEQNKMELDLLRLKLEEKHLNELELQRSTLTLKFKEDLLNMKTDLSDRYFAEMQELKTKHSLELEQLRARLSDNHIKEITKIRLQSAHDAAQQVEAEVAERLLLVKSEKQRIAQLEEQIESLKQENSEILKRLTETQQMFEKENTEARKFFACSPFMLLSEIFLSIKRKFLDDLKQKVDEARKEESDKAAKILSEKDAELKQLQDELQSASEEQITAIQVELSKTAEQEREGLVKEFEARELELKALQNKQEAIISELEKELKEERNQLQKLQDNLDGKQSSKIMQHENIQTEFDNELDISNSKIAEEMTLLKSRVEESQFKLEEAQNRFTEDKKLMADQVDKSLRDLEAAQAEELEMMRRFLQEQHHNELVALEKELAAKHQIKMETVINDLQSAHRTHLQEVEQDLCKKHTMEMKETENRFLSNIDTLESTYLSQIQSLRQEHDQAVKVLKSSHRDELQRLKIEDETTLAGSLEKIKVEHEAQMISAMEQLKKELSMIHMEKFKAMAAEVEKVHKEELISHMKRQAAEMETEHSKALEVLQTEVLRLEENHQATMLKLQKFHLEEVCRREEEYSQQLHSEMDKMKILHLEQLKECSNVSACEMDSLKEKLLAQFNEEKNIQQMRFQEEIELLKCQSEILLEQQISQLKEEIEAEKKLELEQHSVKFNEEQKLTETQQKAEVEQLNMQLQKQAELLTQLSNKMLLLQKEIEIKNSNLETLLQRRERENEEAGNLITILRYDLAVLTNERNSLHDAHDRIQKLLLKVEQSIIATEEIITTKIDTCMNINVVHGESVSSNIKLDEQATLVNDTNDEKDEVQSQCSEGESESSHWSSITDKTLRSSQLLYESSIASPEQERESHILLICDRLQATVEKLLELVVESALQVEDAHGDLSHLEAKLSHQNQLPELVEESVAKTQLRQELKAETEKAALEEVLQQTINKERQLAVEVDTLRERLRDLSEEHNLLVRRSEAMAATMGDTEAGLLEEANRLAKEKLDLQCQAEKDRCSLTNRLKILENELEDQMNCNTELEDKRKTEVADLKQQILALEKQLRNNRQFMDDQAVEREHERDEFQQEIKKLETQLKQQFRSHTGMEYQGQQVETLQETIKKKTDEYNILLLAKEQTDNYLTEQLEETEKLASHIRELEENVLSNAEATRKVIQLEQEIQRLKKSEMELMEYKEALQQQQYANRMQISALQTKLDETRHRIPEDHSDQVLKQQIEAKHESLVNKEKEDIITSLQEHRRTDPDSTSSVMQLPQALLEEKNQEIDHLNDQLLRLQQEHELNNKMLEEKISEVEDLKSQIEHYVGDLDRLRQDKADEVERLHEVIYKLQEEIDQLGPNCHEISDSQEDIPLDRLDNRGSLQHELWQEERLQQELATEHIQLSDARVKELEQQLENACIERETLQQLLQKQETHFRSEMEKLGKSLHNEKLQHHSLQEEYNLLKAHLTEQEAEAAHLSTRIQELEDLLRERECQLVEAEVQAKGTDEKRQAEILSLKHFPAKVAELQIELQKRLAVSMEADHLKTEKSLLDVQLLELNEVILRKTGEIEMLENEAVKLQTHIEEIGSEKAQLLAESTNLRQKMSSLNIEVDRLKIDVTTKNAQIQDLLIQLENNQTKHSGAERMLNCAEESLAKTETALKEKAQQLQEHVCTISELKTELEELKVELTTVKEQLYLSTIHADQLLEERQEKEKILKDLEIHNKNFKMEVGLLQEQLVKQEEKLIYQQTLLQSHPLSGTDNLATSFVKSSHPLDNFCSYTYSILNESSLESPELVRKYDTSLEQTQGYLSEVSTLHNSRLAVSASKSTPLERIHSDPADISSCQSVPTMSVSEDGFSLPDSVNTEKEKDFENSILTPCVSPTGTATSLSVREWVSDGYGSNASSEIGAKSNVEPEASERLDASVVDYFRQCGMAFVENNDFTASHSGNTEGVLSSELQNLLQKVYDEARLVLSLSEKYGCCTKPSINTKLSDVESWQVEKQALQEILLSLKEMISKMLDHSDKESVNQSSDWRREILQAVHSVLNNEREWFRAELQSTLQGSSCTDITHLLEKFESIMSKLEDKQNASLGNLLAADRRSMLVEIQNLQAELRISHLQNQEKLQKLQSSLSLTEEQGNKREHQLRRQAELLKYKLQQEQAIVNDLQNSLKCEQDRSAELRSHLRSEQDAVADLKRELLAVNQTLETSLKKEHDLQKELENLRSRAECLETDLHSAEKNLEEEQKKVKEFHELLDQERLRNIQREDHDGHTQEVLRTSLEDRNIQNTQLRAALEQERVISSNLRKELQIEQSRCEALISQERNKFAEAQQLLQIEKTRSYELSDAVKREQQRLAQEYYQKLKEEHSMELQHQRDQQRLIQLQQTLEELEQHEKELASHKQKQEDFTSVFATSDTQTTEKEAMFLQQLNLAQQQVQMAVVRLKDVMFDCSSNGENEDLKFVVRTLTLLDKDLQQLCCGPILSAPSYSVDRLVKEKADLTNCVVVLTEEKTTFKRSIAMLEKEILDLKHKVAANEQFSQANASSILASERAAWQKEKVFLTSALNKAESELARMTAENENRPIGDSSSKWSGSDQSDVLFYKKDDERTTDPKWSGMGLDWRGLRLLKSFPAKLAMGKLGRLGRSCARLT</sequence>
<feature type="coiled-coil region" evidence="5">
    <location>
        <begin position="1752"/>
        <end position="1779"/>
    </location>
</feature>
<organism evidence="7 8">
    <name type="scientific">Polypterus senegalus</name>
    <name type="common">Senegal bichir</name>
    <dbReference type="NCBI Taxonomy" id="55291"/>
    <lineage>
        <taxon>Eukaryota</taxon>
        <taxon>Metazoa</taxon>
        <taxon>Chordata</taxon>
        <taxon>Craniata</taxon>
        <taxon>Vertebrata</taxon>
        <taxon>Euteleostomi</taxon>
        <taxon>Actinopterygii</taxon>
        <taxon>Polypteriformes</taxon>
        <taxon>Polypteridae</taxon>
        <taxon>Polypterus</taxon>
    </lineage>
</organism>
<keyword evidence="8" id="KW-1185">Reference proteome</keyword>
<feature type="coiled-coil region" evidence="5">
    <location>
        <begin position="2352"/>
        <end position="2413"/>
    </location>
</feature>
<dbReference type="Proteomes" id="UP000886611">
    <property type="component" value="Unassembled WGS sequence"/>
</dbReference>
<evidence type="ECO:0000256" key="4">
    <source>
        <dbReference type="ARBA" id="ARBA00023212"/>
    </source>
</evidence>
<feature type="coiled-coil region" evidence="5">
    <location>
        <begin position="3575"/>
        <end position="3612"/>
    </location>
</feature>
<feature type="coiled-coil region" evidence="5">
    <location>
        <begin position="487"/>
        <end position="514"/>
    </location>
</feature>
<dbReference type="GO" id="GO:0005813">
    <property type="term" value="C:centrosome"/>
    <property type="evidence" value="ECO:0007669"/>
    <property type="project" value="UniProtKB-SubCell"/>
</dbReference>
<accession>A0A8X7WZH0</accession>
<gene>
    <name evidence="7" type="primary">Pcnt</name>
    <name evidence="7" type="ORF">GTO96_0019273</name>
</gene>
<dbReference type="GO" id="GO:0007165">
    <property type="term" value="P:signal transduction"/>
    <property type="evidence" value="ECO:0007669"/>
    <property type="project" value="InterPro"/>
</dbReference>
<feature type="compositionally biased region" description="Low complexity" evidence="6">
    <location>
        <begin position="2040"/>
        <end position="2055"/>
    </location>
</feature>
<comment type="caution">
    <text evidence="7">The sequence shown here is derived from an EMBL/GenBank/DDBJ whole genome shotgun (WGS) entry which is preliminary data.</text>
</comment>
<feature type="coiled-coil region" evidence="5">
    <location>
        <begin position="1859"/>
        <end position="1955"/>
    </location>
</feature>
<feature type="non-terminal residue" evidence="7">
    <location>
        <position position="1"/>
    </location>
</feature>